<protein>
    <recommendedName>
        <fullName evidence="2">F-box domain-containing protein</fullName>
    </recommendedName>
</protein>
<reference evidence="3 4" key="1">
    <citation type="journal article" date="2019" name="New Phytol.">
        <title>Comparative genomics reveals unique wood-decay strategies and fruiting body development in the Schizophyllaceae.</title>
        <authorList>
            <person name="Almasi E."/>
            <person name="Sahu N."/>
            <person name="Krizsan K."/>
            <person name="Balint B."/>
            <person name="Kovacs G.M."/>
            <person name="Kiss B."/>
            <person name="Cseklye J."/>
            <person name="Drula E."/>
            <person name="Henrissat B."/>
            <person name="Nagy I."/>
            <person name="Chovatia M."/>
            <person name="Adam C."/>
            <person name="LaButti K."/>
            <person name="Lipzen A."/>
            <person name="Riley R."/>
            <person name="Grigoriev I.V."/>
            <person name="Nagy L.G."/>
        </authorList>
    </citation>
    <scope>NUCLEOTIDE SEQUENCE [LARGE SCALE GENOMIC DNA]</scope>
    <source>
        <strain evidence="3 4">NL-1724</strain>
    </source>
</reference>
<dbReference type="SUPFAM" id="SSF81383">
    <property type="entry name" value="F-box domain"/>
    <property type="match status" value="1"/>
</dbReference>
<dbReference type="OrthoDB" id="2269034at2759"/>
<proteinExistence type="predicted"/>
<keyword evidence="4" id="KW-1185">Reference proteome</keyword>
<accession>A0A550C235</accession>
<sequence length="367" mass="40582">MQRDSGSVTLKTSVQVEEEDISPQAKASSVDADDDALRAACDPVASQIAVNRSITAPEQRLPPELLAEIFLHLQKRPSSMLELIELDRIIARVCTTWRHVVLGTPRLWSSINVHAQSDTVDAEKCLRRYLPLSRSCPLYILCNTAGQPGLLPLLSEHASRWQHINLQISSAESRAMTPVATPLLERAQVHVRDALDAEHPGLLRFLQYTPRLRVLAFKGQSKEMAAKLSLPMSPVLVVLHLVLIDLLTSYSLTSVLPTIQQYRKTLKTLTCGLGGAGPAASESTQSAADERIQFPALLWLAVFGAGLELFPRISTPKLLMLLVDTGPAIFPSVFLDFLEREPLNIRVLQLLYNCRACSETDITMLLR</sequence>
<dbReference type="STRING" id="97359.A0A550C235"/>
<feature type="domain" description="F-box" evidence="2">
    <location>
        <begin position="60"/>
        <end position="112"/>
    </location>
</feature>
<dbReference type="EMBL" id="VDMD01000033">
    <property type="protein sequence ID" value="TRM58828.1"/>
    <property type="molecule type" value="Genomic_DNA"/>
</dbReference>
<dbReference type="AlphaFoldDB" id="A0A550C235"/>
<evidence type="ECO:0000313" key="4">
    <source>
        <dbReference type="Proteomes" id="UP000320762"/>
    </source>
</evidence>
<evidence type="ECO:0000313" key="3">
    <source>
        <dbReference type="EMBL" id="TRM58828.1"/>
    </source>
</evidence>
<dbReference type="InterPro" id="IPR036047">
    <property type="entry name" value="F-box-like_dom_sf"/>
</dbReference>
<evidence type="ECO:0000256" key="1">
    <source>
        <dbReference type="SAM" id="MobiDB-lite"/>
    </source>
</evidence>
<comment type="caution">
    <text evidence="3">The sequence shown here is derived from an EMBL/GenBank/DDBJ whole genome shotgun (WGS) entry which is preliminary data.</text>
</comment>
<dbReference type="Proteomes" id="UP000320762">
    <property type="component" value="Unassembled WGS sequence"/>
</dbReference>
<name>A0A550C235_9AGAR</name>
<organism evidence="3 4">
    <name type="scientific">Schizophyllum amplum</name>
    <dbReference type="NCBI Taxonomy" id="97359"/>
    <lineage>
        <taxon>Eukaryota</taxon>
        <taxon>Fungi</taxon>
        <taxon>Dikarya</taxon>
        <taxon>Basidiomycota</taxon>
        <taxon>Agaricomycotina</taxon>
        <taxon>Agaricomycetes</taxon>
        <taxon>Agaricomycetidae</taxon>
        <taxon>Agaricales</taxon>
        <taxon>Schizophyllaceae</taxon>
        <taxon>Schizophyllum</taxon>
    </lineage>
</organism>
<feature type="compositionally biased region" description="Polar residues" evidence="1">
    <location>
        <begin position="1"/>
        <end position="15"/>
    </location>
</feature>
<dbReference type="Gene3D" id="1.20.1280.50">
    <property type="match status" value="1"/>
</dbReference>
<gene>
    <name evidence="3" type="ORF">BD626DRAFT_633827</name>
</gene>
<evidence type="ECO:0000259" key="2">
    <source>
        <dbReference type="Pfam" id="PF12937"/>
    </source>
</evidence>
<feature type="non-terminal residue" evidence="3">
    <location>
        <position position="367"/>
    </location>
</feature>
<feature type="region of interest" description="Disordered" evidence="1">
    <location>
        <begin position="1"/>
        <end position="32"/>
    </location>
</feature>
<dbReference type="Pfam" id="PF12937">
    <property type="entry name" value="F-box-like"/>
    <property type="match status" value="1"/>
</dbReference>
<dbReference type="InterPro" id="IPR001810">
    <property type="entry name" value="F-box_dom"/>
</dbReference>